<comment type="caution">
    <text evidence="2">The sequence shown here is derived from an EMBL/GenBank/DDBJ whole genome shotgun (WGS) entry which is preliminary data.</text>
</comment>
<evidence type="ECO:0000256" key="1">
    <source>
        <dbReference type="SAM" id="SignalP"/>
    </source>
</evidence>
<sequence>MSTRLYFILFHLRLLEAIFIIKENYVNESCLRALRLRESKSVVSKFKQQLVTVTACPVSLGLIYERGSTRRHTRRCDGIRCRERKNGVIFVSNHDLRKDVILMFTRRFGFCKE</sequence>
<feature type="chain" id="PRO_5043562554" description="Secreted protein" evidence="1">
    <location>
        <begin position="18"/>
        <end position="113"/>
    </location>
</feature>
<keyword evidence="3" id="KW-1185">Reference proteome</keyword>
<proteinExistence type="predicted"/>
<accession>A0AAV4RUC4</accession>
<evidence type="ECO:0000313" key="3">
    <source>
        <dbReference type="Proteomes" id="UP001054945"/>
    </source>
</evidence>
<organism evidence="2 3">
    <name type="scientific">Caerostris extrusa</name>
    <name type="common">Bark spider</name>
    <name type="synonym">Caerostris bankana</name>
    <dbReference type="NCBI Taxonomy" id="172846"/>
    <lineage>
        <taxon>Eukaryota</taxon>
        <taxon>Metazoa</taxon>
        <taxon>Ecdysozoa</taxon>
        <taxon>Arthropoda</taxon>
        <taxon>Chelicerata</taxon>
        <taxon>Arachnida</taxon>
        <taxon>Araneae</taxon>
        <taxon>Araneomorphae</taxon>
        <taxon>Entelegynae</taxon>
        <taxon>Araneoidea</taxon>
        <taxon>Araneidae</taxon>
        <taxon>Caerostris</taxon>
    </lineage>
</organism>
<dbReference type="EMBL" id="BPLR01008514">
    <property type="protein sequence ID" value="GIY25305.1"/>
    <property type="molecule type" value="Genomic_DNA"/>
</dbReference>
<reference evidence="2 3" key="1">
    <citation type="submission" date="2021-06" db="EMBL/GenBank/DDBJ databases">
        <title>Caerostris extrusa draft genome.</title>
        <authorList>
            <person name="Kono N."/>
            <person name="Arakawa K."/>
        </authorList>
    </citation>
    <scope>NUCLEOTIDE SEQUENCE [LARGE SCALE GENOMIC DNA]</scope>
</reference>
<gene>
    <name evidence="2" type="ORF">CEXT_174911</name>
</gene>
<feature type="signal peptide" evidence="1">
    <location>
        <begin position="1"/>
        <end position="17"/>
    </location>
</feature>
<dbReference type="AlphaFoldDB" id="A0AAV4RUC4"/>
<name>A0AAV4RUC4_CAEEX</name>
<dbReference type="Proteomes" id="UP001054945">
    <property type="component" value="Unassembled WGS sequence"/>
</dbReference>
<evidence type="ECO:0000313" key="2">
    <source>
        <dbReference type="EMBL" id="GIY25305.1"/>
    </source>
</evidence>
<keyword evidence="1" id="KW-0732">Signal</keyword>
<evidence type="ECO:0008006" key="4">
    <source>
        <dbReference type="Google" id="ProtNLM"/>
    </source>
</evidence>
<protein>
    <recommendedName>
        <fullName evidence="4">Secreted protein</fullName>
    </recommendedName>
</protein>